<evidence type="ECO:0000313" key="2">
    <source>
        <dbReference type="EMBL" id="KAH1174040.1"/>
    </source>
</evidence>
<dbReference type="AlphaFoldDB" id="A0A9D3X7C8"/>
<organism evidence="2 3">
    <name type="scientific">Mauremys mutica</name>
    <name type="common">yellowpond turtle</name>
    <dbReference type="NCBI Taxonomy" id="74926"/>
    <lineage>
        <taxon>Eukaryota</taxon>
        <taxon>Metazoa</taxon>
        <taxon>Chordata</taxon>
        <taxon>Craniata</taxon>
        <taxon>Vertebrata</taxon>
        <taxon>Euteleostomi</taxon>
        <taxon>Archelosauria</taxon>
        <taxon>Testudinata</taxon>
        <taxon>Testudines</taxon>
        <taxon>Cryptodira</taxon>
        <taxon>Durocryptodira</taxon>
        <taxon>Testudinoidea</taxon>
        <taxon>Geoemydidae</taxon>
        <taxon>Geoemydinae</taxon>
        <taxon>Mauremys</taxon>
    </lineage>
</organism>
<proteinExistence type="predicted"/>
<dbReference type="EMBL" id="JAHDVG010000482">
    <property type="protein sequence ID" value="KAH1174040.1"/>
    <property type="molecule type" value="Genomic_DNA"/>
</dbReference>
<feature type="compositionally biased region" description="Polar residues" evidence="1">
    <location>
        <begin position="107"/>
        <end position="117"/>
    </location>
</feature>
<reference evidence="2" key="1">
    <citation type="submission" date="2021-09" db="EMBL/GenBank/DDBJ databases">
        <title>The genome of Mauremys mutica provides insights into the evolution of semi-aquatic lifestyle.</title>
        <authorList>
            <person name="Gong S."/>
            <person name="Gao Y."/>
        </authorList>
    </citation>
    <scope>NUCLEOTIDE SEQUENCE</scope>
    <source>
        <strain evidence="2">MM-2020</strain>
        <tissue evidence="2">Muscle</tissue>
    </source>
</reference>
<gene>
    <name evidence="2" type="ORF">KIL84_017879</name>
</gene>
<protein>
    <submittedName>
        <fullName evidence="2">Uncharacterized protein</fullName>
    </submittedName>
</protein>
<sequence length="117" mass="13231">MATAFLPGGDCRDSSRDLEVMQLYRSACYRNTTLPRTVSFLLKRNPLSTRKQPGPPISSFLLRECLVHVIHLGQNIQLQKGDDPQPRTTRSPARERQELSSLKRPWQGSSQSLSVPQ</sequence>
<keyword evidence="3" id="KW-1185">Reference proteome</keyword>
<accession>A0A9D3X7C8</accession>
<comment type="caution">
    <text evidence="2">The sequence shown here is derived from an EMBL/GenBank/DDBJ whole genome shotgun (WGS) entry which is preliminary data.</text>
</comment>
<name>A0A9D3X7C8_9SAUR</name>
<feature type="region of interest" description="Disordered" evidence="1">
    <location>
        <begin position="77"/>
        <end position="117"/>
    </location>
</feature>
<dbReference type="Proteomes" id="UP000827986">
    <property type="component" value="Unassembled WGS sequence"/>
</dbReference>
<evidence type="ECO:0000256" key="1">
    <source>
        <dbReference type="SAM" id="MobiDB-lite"/>
    </source>
</evidence>
<evidence type="ECO:0000313" key="3">
    <source>
        <dbReference type="Proteomes" id="UP000827986"/>
    </source>
</evidence>